<dbReference type="InterPro" id="IPR012224">
    <property type="entry name" value="Pept_S1A_FX"/>
</dbReference>
<evidence type="ECO:0000256" key="17">
    <source>
        <dbReference type="ARBA" id="ARBA00022837"/>
    </source>
</evidence>
<evidence type="ECO:0000256" key="19">
    <source>
        <dbReference type="ARBA" id="ARBA00022989"/>
    </source>
</evidence>
<feature type="region of interest" description="Disordered" evidence="36">
    <location>
        <begin position="143"/>
        <end position="179"/>
    </location>
</feature>
<evidence type="ECO:0000259" key="38">
    <source>
        <dbReference type="PROSITE" id="PS50240"/>
    </source>
</evidence>
<evidence type="ECO:0000256" key="25">
    <source>
        <dbReference type="ARBA" id="ARBA00023180"/>
    </source>
</evidence>
<sequence length="419" mass="46718">MFEEVKPGNLERECFEEKCVFEEANEIHSSLDKTLIFWNKYVDGDQCNPNLCVNNSTCQDLIGGYQCHCAEGFDGPQCQYVLLATNCSDNYGYCAHFCSEIPERNRRECSCAAGYKLSEDGISCNASDKYPCGLLKGVKASQQHEKGKRERMMKGKVEGPGNANRTDSSEEKGGPLGPRIIKGEVMKKGGSPWQVLLMTASGKFICGGVLIHQFWVLTAAHCVHKGERFRAKLGEHNRSVNEYTEDTILVNKVYVHPSFNLSNMDSDIALLRLSEVAVFTDYIIPVCLPTKEMAERKLLIANKNVVITGWGAMDENDDRYRPNMLLFISIKLTSYKLCKEKLKDRVTDNMICAGNPGSRKDACRGDSGGPMVTVLNGTWFLLGLVSWGEGCGRFQTFGVYTKVTNYLNWIYSTINAVAT</sequence>
<dbReference type="GO" id="GO:0005615">
    <property type="term" value="C:extracellular space"/>
    <property type="evidence" value="ECO:0007669"/>
    <property type="project" value="TreeGrafter"/>
</dbReference>
<dbReference type="OMA" id="VAPHNEC"/>
<dbReference type="EMBL" id="BEZZ01000034">
    <property type="protein sequence ID" value="GCC23606.1"/>
    <property type="molecule type" value="Genomic_DNA"/>
</dbReference>
<dbReference type="PRINTS" id="PR00722">
    <property type="entry name" value="CHYMOTRYPSIN"/>
</dbReference>
<feature type="domain" description="EGF-like" evidence="37">
    <location>
        <begin position="43"/>
        <end position="79"/>
    </location>
</feature>
<dbReference type="PROSITE" id="PS50998">
    <property type="entry name" value="GLA_2"/>
    <property type="match status" value="1"/>
</dbReference>
<dbReference type="SMART" id="SM00020">
    <property type="entry name" value="Tryp_SPc"/>
    <property type="match status" value="1"/>
</dbReference>
<comment type="catalytic activity">
    <reaction evidence="26">
        <text>Degradation of blood coagulation factors Va and VIIIa.</text>
        <dbReference type="EC" id="3.4.21.69"/>
    </reaction>
</comment>
<evidence type="ECO:0000256" key="15">
    <source>
        <dbReference type="ARBA" id="ARBA00022824"/>
    </source>
</evidence>
<dbReference type="InterPro" id="IPR001881">
    <property type="entry name" value="EGF-like_Ca-bd_dom"/>
</dbReference>
<dbReference type="Proteomes" id="UP000287033">
    <property type="component" value="Unassembled WGS sequence"/>
</dbReference>
<dbReference type="InterPro" id="IPR013032">
    <property type="entry name" value="EGF-like_CS"/>
</dbReference>
<evidence type="ECO:0000313" key="40">
    <source>
        <dbReference type="EMBL" id="GCC23606.1"/>
    </source>
</evidence>
<evidence type="ECO:0000256" key="32">
    <source>
        <dbReference type="ARBA" id="ARBA00042906"/>
    </source>
</evidence>
<dbReference type="PROSITE" id="PS01186">
    <property type="entry name" value="EGF_2"/>
    <property type="match status" value="1"/>
</dbReference>
<evidence type="ECO:0000256" key="13">
    <source>
        <dbReference type="ARBA" id="ARBA00022737"/>
    </source>
</evidence>
<keyword evidence="12" id="KW-0356">Hemostasis</keyword>
<dbReference type="PROSITE" id="PS00135">
    <property type="entry name" value="TRYPSIN_SER"/>
    <property type="match status" value="1"/>
</dbReference>
<evidence type="ECO:0000256" key="26">
    <source>
        <dbReference type="ARBA" id="ARBA00036045"/>
    </source>
</evidence>
<dbReference type="Gene3D" id="4.10.740.10">
    <property type="entry name" value="Coagulation Factor IX"/>
    <property type="match status" value="1"/>
</dbReference>
<comment type="caution">
    <text evidence="40">The sequence shown here is derived from an EMBL/GenBank/DDBJ whole genome shotgun (WGS) entry which is preliminary data.</text>
</comment>
<feature type="domain" description="Peptidase S1" evidence="38">
    <location>
        <begin position="180"/>
        <end position="415"/>
    </location>
</feature>
<evidence type="ECO:0000256" key="23">
    <source>
        <dbReference type="ARBA" id="ARBA00023145"/>
    </source>
</evidence>
<keyword evidence="19" id="KW-1133">Transmembrane helix</keyword>
<dbReference type="InterPro" id="IPR000294">
    <property type="entry name" value="GLA_domain"/>
</dbReference>
<dbReference type="GO" id="GO:0005783">
    <property type="term" value="C:endoplasmic reticulum"/>
    <property type="evidence" value="ECO:0007669"/>
    <property type="project" value="UniProtKB-SubCell"/>
</dbReference>
<reference evidence="40 41" key="1">
    <citation type="journal article" date="2018" name="Nat. Ecol. Evol.">
        <title>Shark genomes provide insights into elasmobranch evolution and the origin of vertebrates.</title>
        <authorList>
            <person name="Hara Y"/>
            <person name="Yamaguchi K"/>
            <person name="Onimaru K"/>
            <person name="Kadota M"/>
            <person name="Koyanagi M"/>
            <person name="Keeley SD"/>
            <person name="Tatsumi K"/>
            <person name="Tanaka K"/>
            <person name="Motone F"/>
            <person name="Kageyama Y"/>
            <person name="Nozu R"/>
            <person name="Adachi N"/>
            <person name="Nishimura O"/>
            <person name="Nakagawa R"/>
            <person name="Tanegashima C"/>
            <person name="Kiyatake I"/>
            <person name="Matsumoto R"/>
            <person name="Murakumo K"/>
            <person name="Nishida K"/>
            <person name="Terakita A"/>
            <person name="Kuratani S"/>
            <person name="Sato K"/>
            <person name="Hyodo S Kuraku.S."/>
        </authorList>
    </citation>
    <scope>NUCLEOTIDE SEQUENCE [LARGE SCALE GENOMIC DNA]</scope>
</reference>
<dbReference type="InterPro" id="IPR001314">
    <property type="entry name" value="Peptidase_S1A"/>
</dbReference>
<keyword evidence="24 34" id="KW-1015">Disulfide bond</keyword>
<evidence type="ECO:0000256" key="24">
    <source>
        <dbReference type="ARBA" id="ARBA00023157"/>
    </source>
</evidence>
<evidence type="ECO:0000256" key="27">
    <source>
        <dbReference type="ARBA" id="ARBA00037553"/>
    </source>
</evidence>
<keyword evidence="5" id="KW-0217">Developmental protein</keyword>
<accession>A0A401RZN7</accession>
<dbReference type="PROSITE" id="PS00134">
    <property type="entry name" value="TRYPSIN_HIS"/>
    <property type="match status" value="1"/>
</dbReference>
<feature type="domain" description="Gla" evidence="39">
    <location>
        <begin position="1"/>
        <end position="43"/>
    </location>
</feature>
<dbReference type="EC" id="3.4.21.69" evidence="28"/>
<evidence type="ECO:0000256" key="35">
    <source>
        <dbReference type="RuleBase" id="RU363034"/>
    </source>
</evidence>
<keyword evidence="15" id="KW-0256">Endoplasmic reticulum</keyword>
<keyword evidence="7" id="KW-0964">Secreted</keyword>
<keyword evidence="13" id="KW-0677">Repeat</keyword>
<dbReference type="InterPro" id="IPR050442">
    <property type="entry name" value="Peptidase_S1_coag_factors"/>
</dbReference>
<name>A0A401RZN7_CHIPU</name>
<dbReference type="SMART" id="SM00069">
    <property type="entry name" value="GLA"/>
    <property type="match status" value="1"/>
</dbReference>
<keyword evidence="25" id="KW-0325">Glycoprotein</keyword>
<protein>
    <recommendedName>
        <fullName evidence="29">Vitamin K-dependent protein C</fullName>
        <ecNumber evidence="28">3.4.21.69</ecNumber>
    </recommendedName>
    <alternativeName>
        <fullName evidence="32">Anticoagulant protein C</fullName>
    </alternativeName>
    <alternativeName>
        <fullName evidence="30">Autoprothrombin IIA</fullName>
    </alternativeName>
    <alternativeName>
        <fullName evidence="31">Blood coagulation factor XIV</fullName>
    </alternativeName>
</protein>
<dbReference type="GO" id="GO:0005509">
    <property type="term" value="F:calcium ion binding"/>
    <property type="evidence" value="ECO:0007669"/>
    <property type="project" value="InterPro"/>
</dbReference>
<dbReference type="SMART" id="SM00179">
    <property type="entry name" value="EGF_CA"/>
    <property type="match status" value="1"/>
</dbReference>
<keyword evidence="11" id="KW-0812">Transmembrane</keyword>
<evidence type="ECO:0000256" key="16">
    <source>
        <dbReference type="ARBA" id="ARBA00022825"/>
    </source>
</evidence>
<dbReference type="GO" id="GO:0016020">
    <property type="term" value="C:membrane"/>
    <property type="evidence" value="ECO:0007669"/>
    <property type="project" value="UniProtKB-SubCell"/>
</dbReference>
<feature type="active site" description="Charge relay system" evidence="33">
    <location>
        <position position="367"/>
    </location>
</feature>
<evidence type="ECO:0000256" key="33">
    <source>
        <dbReference type="PIRSR" id="PIRSR001143-1"/>
    </source>
</evidence>
<dbReference type="PROSITE" id="PS01187">
    <property type="entry name" value="EGF_CA"/>
    <property type="match status" value="1"/>
</dbReference>
<evidence type="ECO:0000256" key="11">
    <source>
        <dbReference type="ARBA" id="ARBA00022692"/>
    </source>
</evidence>
<dbReference type="SMART" id="SM00181">
    <property type="entry name" value="EGF"/>
    <property type="match status" value="2"/>
</dbReference>
<evidence type="ECO:0000256" key="3">
    <source>
        <dbReference type="ARBA" id="ARBA00004555"/>
    </source>
</evidence>
<dbReference type="Pfam" id="PF00089">
    <property type="entry name" value="Trypsin"/>
    <property type="match status" value="1"/>
</dbReference>
<evidence type="ECO:0000256" key="6">
    <source>
        <dbReference type="ARBA" id="ARBA00022479"/>
    </source>
</evidence>
<keyword evidence="20" id="KW-0333">Golgi apparatus</keyword>
<dbReference type="InterPro" id="IPR043504">
    <property type="entry name" value="Peptidase_S1_PA_chymotrypsin"/>
</dbReference>
<dbReference type="STRING" id="137246.A0A401RZN7"/>
<evidence type="ECO:0000259" key="39">
    <source>
        <dbReference type="PROSITE" id="PS50998"/>
    </source>
</evidence>
<dbReference type="AlphaFoldDB" id="A0A401RZN7"/>
<dbReference type="PANTHER" id="PTHR24278:SF0">
    <property type="entry name" value="VITAMIN K-DEPENDENT PROTEIN C"/>
    <property type="match status" value="1"/>
</dbReference>
<dbReference type="PROSITE" id="PS00022">
    <property type="entry name" value="EGF_1"/>
    <property type="match status" value="1"/>
</dbReference>
<proteinExistence type="predicted"/>
<evidence type="ECO:0000256" key="2">
    <source>
        <dbReference type="ARBA" id="ARBA00004479"/>
    </source>
</evidence>
<gene>
    <name evidence="40" type="ORF">chiPu_0002004</name>
</gene>
<evidence type="ECO:0000256" key="22">
    <source>
        <dbReference type="ARBA" id="ARBA00023136"/>
    </source>
</evidence>
<dbReference type="PANTHER" id="PTHR24278">
    <property type="entry name" value="COAGULATION FACTOR"/>
    <property type="match status" value="1"/>
</dbReference>
<keyword evidence="10" id="KW-0165">Cleavage on pair of basic residues</keyword>
<evidence type="ECO:0000256" key="28">
    <source>
        <dbReference type="ARBA" id="ARBA00038995"/>
    </source>
</evidence>
<comment type="caution">
    <text evidence="34">Lacks conserved residue(s) required for the propagation of feature annotation.</text>
</comment>
<dbReference type="GO" id="GO:0004252">
    <property type="term" value="F:serine-type endopeptidase activity"/>
    <property type="evidence" value="ECO:0007669"/>
    <property type="project" value="UniProtKB-EC"/>
</dbReference>
<keyword evidence="22" id="KW-0472">Membrane</keyword>
<dbReference type="InterPro" id="IPR033116">
    <property type="entry name" value="TRYPSIN_SER"/>
</dbReference>
<evidence type="ECO:0000256" key="30">
    <source>
        <dbReference type="ARBA" id="ARBA00041306"/>
    </source>
</evidence>
<dbReference type="InterPro" id="IPR000152">
    <property type="entry name" value="EGF-type_Asp/Asn_hydroxyl_site"/>
</dbReference>
<dbReference type="CDD" id="cd00054">
    <property type="entry name" value="EGF_CA"/>
    <property type="match status" value="1"/>
</dbReference>
<dbReference type="InterPro" id="IPR035972">
    <property type="entry name" value="GLA-like_dom_SF"/>
</dbReference>
<dbReference type="FunFam" id="4.10.740.10:FF:000001">
    <property type="entry name" value="vitamin K-dependent protein S"/>
    <property type="match status" value="1"/>
</dbReference>
<dbReference type="PROSITE" id="PS00011">
    <property type="entry name" value="GLA_1"/>
    <property type="match status" value="1"/>
</dbReference>
<dbReference type="PROSITE" id="PS50026">
    <property type="entry name" value="EGF_3"/>
    <property type="match status" value="1"/>
</dbReference>
<keyword evidence="8 34" id="KW-0245">EGF-like domain</keyword>
<dbReference type="SUPFAM" id="SSF57630">
    <property type="entry name" value="GLA-domain"/>
    <property type="match status" value="1"/>
</dbReference>
<dbReference type="GO" id="GO:0006508">
    <property type="term" value="P:proteolysis"/>
    <property type="evidence" value="ECO:0007669"/>
    <property type="project" value="UniProtKB-KW"/>
</dbReference>
<dbReference type="CDD" id="cd00190">
    <property type="entry name" value="Tryp_SPc"/>
    <property type="match status" value="1"/>
</dbReference>
<evidence type="ECO:0000256" key="14">
    <source>
        <dbReference type="ARBA" id="ARBA00022801"/>
    </source>
</evidence>
<keyword evidence="16 35" id="KW-0720">Serine protease</keyword>
<dbReference type="InterPro" id="IPR018114">
    <property type="entry name" value="TRYPSIN_HIS"/>
</dbReference>
<evidence type="ECO:0000259" key="37">
    <source>
        <dbReference type="PROSITE" id="PS50026"/>
    </source>
</evidence>
<evidence type="ECO:0000256" key="29">
    <source>
        <dbReference type="ARBA" id="ARBA00040219"/>
    </source>
</evidence>
<keyword evidence="21" id="KW-0094">Blood coagulation</keyword>
<evidence type="ECO:0000256" key="36">
    <source>
        <dbReference type="SAM" id="MobiDB-lite"/>
    </source>
</evidence>
<dbReference type="Gene3D" id="2.40.10.10">
    <property type="entry name" value="Trypsin-like serine proteases"/>
    <property type="match status" value="2"/>
</dbReference>
<dbReference type="SUPFAM" id="SSF50494">
    <property type="entry name" value="Trypsin-like serine proteases"/>
    <property type="match status" value="1"/>
</dbReference>
<evidence type="ECO:0000256" key="9">
    <source>
        <dbReference type="ARBA" id="ARBA00022670"/>
    </source>
</evidence>
<dbReference type="GO" id="GO:0007219">
    <property type="term" value="P:Notch signaling pathway"/>
    <property type="evidence" value="ECO:0007669"/>
    <property type="project" value="UniProtKB-KW"/>
</dbReference>
<keyword evidence="6" id="KW-0301">Gamma-carboxyglutamic acid</keyword>
<keyword evidence="14 35" id="KW-0378">Hydrolase</keyword>
<dbReference type="InterPro" id="IPR018097">
    <property type="entry name" value="EGF_Ca-bd_CS"/>
</dbReference>
<organism evidence="40 41">
    <name type="scientific">Chiloscyllium punctatum</name>
    <name type="common">Brownbanded bambooshark</name>
    <name type="synonym">Hemiscyllium punctatum</name>
    <dbReference type="NCBI Taxonomy" id="137246"/>
    <lineage>
        <taxon>Eukaryota</taxon>
        <taxon>Metazoa</taxon>
        <taxon>Chordata</taxon>
        <taxon>Craniata</taxon>
        <taxon>Vertebrata</taxon>
        <taxon>Chondrichthyes</taxon>
        <taxon>Elasmobranchii</taxon>
        <taxon>Galeomorphii</taxon>
        <taxon>Galeoidea</taxon>
        <taxon>Orectolobiformes</taxon>
        <taxon>Hemiscylliidae</taxon>
        <taxon>Chiloscyllium</taxon>
    </lineage>
</organism>
<dbReference type="OrthoDB" id="9028152at2759"/>
<evidence type="ECO:0000256" key="1">
    <source>
        <dbReference type="ARBA" id="ARBA00004240"/>
    </source>
</evidence>
<dbReference type="PRINTS" id="PR00001">
    <property type="entry name" value="GLABLOOD"/>
</dbReference>
<dbReference type="PROSITE" id="PS00010">
    <property type="entry name" value="ASX_HYDROXYL"/>
    <property type="match status" value="1"/>
</dbReference>
<dbReference type="Gene3D" id="2.10.25.10">
    <property type="entry name" value="Laminin"/>
    <property type="match status" value="2"/>
</dbReference>
<evidence type="ECO:0000256" key="31">
    <source>
        <dbReference type="ARBA" id="ARBA00042403"/>
    </source>
</evidence>
<dbReference type="Pfam" id="PF00594">
    <property type="entry name" value="Gla"/>
    <property type="match status" value="1"/>
</dbReference>
<evidence type="ECO:0000313" key="41">
    <source>
        <dbReference type="Proteomes" id="UP000287033"/>
    </source>
</evidence>
<evidence type="ECO:0000256" key="18">
    <source>
        <dbReference type="ARBA" id="ARBA00022976"/>
    </source>
</evidence>
<keyword evidence="41" id="KW-1185">Reference proteome</keyword>
<evidence type="ECO:0000256" key="10">
    <source>
        <dbReference type="ARBA" id="ARBA00022685"/>
    </source>
</evidence>
<dbReference type="InterPro" id="IPR017857">
    <property type="entry name" value="Coagulation_fac-like_Gla_dom"/>
</dbReference>
<feature type="active site" description="Charge relay system" evidence="33">
    <location>
        <position position="221"/>
    </location>
</feature>
<dbReference type="GO" id="GO:0005794">
    <property type="term" value="C:Golgi apparatus"/>
    <property type="evidence" value="ECO:0007669"/>
    <property type="project" value="UniProtKB-SubCell"/>
</dbReference>
<dbReference type="SUPFAM" id="SSF57196">
    <property type="entry name" value="EGF/Laminin"/>
    <property type="match status" value="1"/>
</dbReference>
<feature type="compositionally biased region" description="Basic and acidic residues" evidence="36">
    <location>
        <begin position="143"/>
        <end position="157"/>
    </location>
</feature>
<keyword evidence="17" id="KW-0106">Calcium</keyword>
<keyword evidence="9 35" id="KW-0645">Protease</keyword>
<feature type="active site" description="Charge relay system" evidence="33">
    <location>
        <position position="267"/>
    </location>
</feature>
<dbReference type="FunFam" id="2.40.10.10:FF:000015">
    <property type="entry name" value="Atrial natriuretic peptide-converting enzyme"/>
    <property type="match status" value="1"/>
</dbReference>
<dbReference type="PROSITE" id="PS50240">
    <property type="entry name" value="TRYPSIN_DOM"/>
    <property type="match status" value="1"/>
</dbReference>
<evidence type="ECO:0000256" key="12">
    <source>
        <dbReference type="ARBA" id="ARBA00022696"/>
    </source>
</evidence>
<evidence type="ECO:0000256" key="34">
    <source>
        <dbReference type="PROSITE-ProRule" id="PRU00076"/>
    </source>
</evidence>
<dbReference type="Pfam" id="PF12661">
    <property type="entry name" value="hEGF"/>
    <property type="match status" value="1"/>
</dbReference>
<evidence type="ECO:0000256" key="5">
    <source>
        <dbReference type="ARBA" id="ARBA00022473"/>
    </source>
</evidence>
<dbReference type="FunFam" id="2.10.25.10:FF:000146">
    <property type="entry name" value="Putative neurogenic locus notch"/>
    <property type="match status" value="1"/>
</dbReference>
<dbReference type="PIRSF" id="PIRSF001143">
    <property type="entry name" value="Factor_X"/>
    <property type="match status" value="1"/>
</dbReference>
<dbReference type="InterPro" id="IPR009003">
    <property type="entry name" value="Peptidase_S1_PA"/>
</dbReference>
<dbReference type="InterPro" id="IPR001254">
    <property type="entry name" value="Trypsin_dom"/>
</dbReference>
<dbReference type="Pfam" id="PF14670">
    <property type="entry name" value="FXa_inhibition"/>
    <property type="match status" value="1"/>
</dbReference>
<keyword evidence="18" id="KW-0914">Notch signaling pathway</keyword>
<dbReference type="GO" id="GO:0007596">
    <property type="term" value="P:blood coagulation"/>
    <property type="evidence" value="ECO:0007669"/>
    <property type="project" value="UniProtKB-KW"/>
</dbReference>
<feature type="disulfide bond" evidence="34">
    <location>
        <begin position="69"/>
        <end position="78"/>
    </location>
</feature>
<evidence type="ECO:0000256" key="8">
    <source>
        <dbReference type="ARBA" id="ARBA00022536"/>
    </source>
</evidence>
<evidence type="ECO:0000256" key="20">
    <source>
        <dbReference type="ARBA" id="ARBA00023034"/>
    </source>
</evidence>
<evidence type="ECO:0000256" key="4">
    <source>
        <dbReference type="ARBA" id="ARBA00004613"/>
    </source>
</evidence>
<comment type="function">
    <text evidence="27">Protein C is a vitamin K-dependent serine protease that regulates blood coagulation by inactivating factors Va and VIIIa in the presence of calcium ions and phospholipids. Exerts a protective effect on the endothelial cell barrier function.</text>
</comment>
<keyword evidence="23" id="KW-0865">Zymogen</keyword>
<comment type="subcellular location">
    <subcellularLocation>
        <location evidence="1">Endoplasmic reticulum</location>
    </subcellularLocation>
    <subcellularLocation>
        <location evidence="3">Golgi apparatus</location>
    </subcellularLocation>
    <subcellularLocation>
        <location evidence="2">Membrane</location>
        <topology evidence="2">Single-pass type I membrane protein</topology>
    </subcellularLocation>
    <subcellularLocation>
        <location evidence="4">Secreted</location>
    </subcellularLocation>
</comment>
<evidence type="ECO:0000256" key="21">
    <source>
        <dbReference type="ARBA" id="ARBA00023084"/>
    </source>
</evidence>
<dbReference type="InterPro" id="IPR000742">
    <property type="entry name" value="EGF"/>
</dbReference>
<evidence type="ECO:0000256" key="7">
    <source>
        <dbReference type="ARBA" id="ARBA00022525"/>
    </source>
</evidence>